<comment type="caution">
    <text evidence="2">The sequence shown here is derived from an EMBL/GenBank/DDBJ whole genome shotgun (WGS) entry which is preliminary data.</text>
</comment>
<gene>
    <name evidence="2" type="ORF">RHGRI_037276</name>
</gene>
<dbReference type="AlphaFoldDB" id="A0AAV6HS85"/>
<accession>A0AAV6HS85</accession>
<evidence type="ECO:0000313" key="3">
    <source>
        <dbReference type="Proteomes" id="UP000823749"/>
    </source>
</evidence>
<sequence>MMLQEVQVLLSDLSSMHVTFCYREANGVANLLAKHAAVSQDGFVLHSAAPDFCYQLCLRIREER</sequence>
<reference evidence="2 3" key="1">
    <citation type="submission" date="2020-08" db="EMBL/GenBank/DDBJ databases">
        <title>Plant Genome Project.</title>
        <authorList>
            <person name="Zhang R.-G."/>
        </authorList>
    </citation>
    <scope>NUCLEOTIDE SEQUENCE [LARGE SCALE GENOMIC DNA]</scope>
    <source>
        <strain evidence="2">WSP0</strain>
        <tissue evidence="2">Leaf</tissue>
    </source>
</reference>
<organism evidence="2 3">
    <name type="scientific">Rhododendron griersonianum</name>
    <dbReference type="NCBI Taxonomy" id="479676"/>
    <lineage>
        <taxon>Eukaryota</taxon>
        <taxon>Viridiplantae</taxon>
        <taxon>Streptophyta</taxon>
        <taxon>Embryophyta</taxon>
        <taxon>Tracheophyta</taxon>
        <taxon>Spermatophyta</taxon>
        <taxon>Magnoliopsida</taxon>
        <taxon>eudicotyledons</taxon>
        <taxon>Gunneridae</taxon>
        <taxon>Pentapetalae</taxon>
        <taxon>asterids</taxon>
        <taxon>Ericales</taxon>
        <taxon>Ericaceae</taxon>
        <taxon>Ericoideae</taxon>
        <taxon>Rhodoreae</taxon>
        <taxon>Rhododendron</taxon>
    </lineage>
</organism>
<evidence type="ECO:0000313" key="2">
    <source>
        <dbReference type="EMBL" id="KAG5516509.1"/>
    </source>
</evidence>
<protein>
    <recommendedName>
        <fullName evidence="1">RNase H type-1 domain-containing protein</fullName>
    </recommendedName>
</protein>
<dbReference type="GO" id="GO:0003676">
    <property type="term" value="F:nucleic acid binding"/>
    <property type="evidence" value="ECO:0007669"/>
    <property type="project" value="InterPro"/>
</dbReference>
<dbReference type="GO" id="GO:0004523">
    <property type="term" value="F:RNA-DNA hybrid ribonuclease activity"/>
    <property type="evidence" value="ECO:0007669"/>
    <property type="project" value="InterPro"/>
</dbReference>
<dbReference type="Pfam" id="PF13456">
    <property type="entry name" value="RVT_3"/>
    <property type="match status" value="1"/>
</dbReference>
<dbReference type="Proteomes" id="UP000823749">
    <property type="component" value="Chromosome 13"/>
</dbReference>
<feature type="domain" description="RNase H type-1" evidence="1">
    <location>
        <begin position="2"/>
        <end position="36"/>
    </location>
</feature>
<evidence type="ECO:0000259" key="1">
    <source>
        <dbReference type="Pfam" id="PF13456"/>
    </source>
</evidence>
<proteinExistence type="predicted"/>
<name>A0AAV6HS85_9ERIC</name>
<dbReference type="InterPro" id="IPR002156">
    <property type="entry name" value="RNaseH_domain"/>
</dbReference>
<dbReference type="EMBL" id="JACTNZ010000013">
    <property type="protein sequence ID" value="KAG5516509.1"/>
    <property type="molecule type" value="Genomic_DNA"/>
</dbReference>
<keyword evidence="3" id="KW-1185">Reference proteome</keyword>